<sequence length="535" mass="59901">MSLIDTDLSFDPRDPCFPVPGAPVRWSVQVFTTTNGYGLRPADPLVEGDRVHLRTGYAALGQQRTVDAGEVEVEVVHRDGVLTWSITAQHTAPVKAVKLLLRGLPEQQLTAGWWAPNTGRSHSHHERFQLEHPSPDWATPWVAVGEEADCSTLSVRDPLVRKHVLHVSRPAHSAEPVVELLHVPAASARATTCQVPEVRLRLHADADQDLDDHLRFVEEAHGLQPWESRPDVPGWLRDTALVVTLHGQHWTGYVFNTFSQMSEALRFVAQHVDPQRVLAYLPGWEGRYYYAYPRYRPGADLGGDRGFAELVGTAHELGFRLMPMFGGHGANVVQYADWERAVMRNDTDRYVELLNRPDWDADRAGEGDQVFLNPGEPGFRAHLAESISALVEEFGVDAAFLDTLGYYFNDPRHDVFEGYRLLVEELHRRHPGLVLAAEGWWDALSALFPLSQQWFGTDRDLRKPRVLSRYARTTGHLAEGTPGPGSTGVHEKGYLPRPPDVEREGHIPVVGVVDDTLAEHAEELAAICRWAGTRR</sequence>
<name>A0A3R8Q1R7_9PSEU</name>
<comment type="caution">
    <text evidence="1">The sequence shown here is derived from an EMBL/GenBank/DDBJ whole genome shotgun (WGS) entry which is preliminary data.</text>
</comment>
<dbReference type="RefSeq" id="WP_125091665.1">
    <property type="nucleotide sequence ID" value="NZ_RSAA01000016.1"/>
</dbReference>
<protein>
    <recommendedName>
        <fullName evidence="3">Glycosyl hydrolase family 13 catalytic domain-containing protein</fullName>
    </recommendedName>
</protein>
<dbReference type="Gene3D" id="3.20.20.80">
    <property type="entry name" value="Glycosidases"/>
    <property type="match status" value="1"/>
</dbReference>
<evidence type="ECO:0000313" key="1">
    <source>
        <dbReference type="EMBL" id="RRO15106.1"/>
    </source>
</evidence>
<keyword evidence="2" id="KW-1185">Reference proteome</keyword>
<proteinExistence type="predicted"/>
<dbReference type="Proteomes" id="UP000274515">
    <property type="component" value="Unassembled WGS sequence"/>
</dbReference>
<dbReference type="AlphaFoldDB" id="A0A3R8Q1R7"/>
<dbReference type="SUPFAM" id="SSF51445">
    <property type="entry name" value="(Trans)glycosidases"/>
    <property type="match status" value="1"/>
</dbReference>
<gene>
    <name evidence="1" type="ORF">EIL87_17675</name>
</gene>
<organism evidence="1 2">
    <name type="scientific">Saccharopolyspora rhizosphaerae</name>
    <dbReference type="NCBI Taxonomy" id="2492662"/>
    <lineage>
        <taxon>Bacteria</taxon>
        <taxon>Bacillati</taxon>
        <taxon>Actinomycetota</taxon>
        <taxon>Actinomycetes</taxon>
        <taxon>Pseudonocardiales</taxon>
        <taxon>Pseudonocardiaceae</taxon>
        <taxon>Saccharopolyspora</taxon>
    </lineage>
</organism>
<accession>A0A3R8Q1R7</accession>
<evidence type="ECO:0000313" key="2">
    <source>
        <dbReference type="Proteomes" id="UP000274515"/>
    </source>
</evidence>
<dbReference type="EMBL" id="RSAA01000016">
    <property type="protein sequence ID" value="RRO15106.1"/>
    <property type="molecule type" value="Genomic_DNA"/>
</dbReference>
<evidence type="ECO:0008006" key="3">
    <source>
        <dbReference type="Google" id="ProtNLM"/>
    </source>
</evidence>
<reference evidence="1 2" key="1">
    <citation type="submission" date="2018-11" db="EMBL/GenBank/DDBJ databases">
        <title>Saccharopolyspora rhizosphaerae sp. nov., an actinomycete isolated from rhizosphere soil in Thailand.</title>
        <authorList>
            <person name="Intra B."/>
            <person name="Euanorasetr J."/>
            <person name="Take A."/>
            <person name="Inahashi Y."/>
            <person name="Mori M."/>
            <person name="Panbangred W."/>
            <person name="Matsumoto A."/>
        </authorList>
    </citation>
    <scope>NUCLEOTIDE SEQUENCE [LARGE SCALE GENOMIC DNA]</scope>
    <source>
        <strain evidence="1 2">H219</strain>
    </source>
</reference>
<dbReference type="OrthoDB" id="3652041at2"/>
<dbReference type="InterPro" id="IPR017853">
    <property type="entry name" value="GH"/>
</dbReference>